<dbReference type="Proteomes" id="UP000634435">
    <property type="component" value="Unassembled WGS sequence"/>
</dbReference>
<reference evidence="2" key="1">
    <citation type="journal article" date="2019" name="Int. J. Syst. Evol. Microbiol.">
        <title>The Global Catalogue of Microorganisms (GCM) 10K type strain sequencing project: providing services to taxonomists for standard genome sequencing and annotation.</title>
        <authorList>
            <consortium name="The Broad Institute Genomics Platform"/>
            <consortium name="The Broad Institute Genome Sequencing Center for Infectious Disease"/>
            <person name="Wu L."/>
            <person name="Ma J."/>
        </authorList>
    </citation>
    <scope>NUCLEOTIDE SEQUENCE [LARGE SCALE GENOMIC DNA]</scope>
    <source>
        <strain evidence="2">JCM 30071</strain>
    </source>
</reference>
<gene>
    <name evidence="1" type="ORF">GCM10007111_40970</name>
</gene>
<keyword evidence="2" id="KW-1185">Reference proteome</keyword>
<comment type="caution">
    <text evidence="1">The sequence shown here is derived from an EMBL/GenBank/DDBJ whole genome shotgun (WGS) entry which is preliminary data.</text>
</comment>
<name>A0ABQ2DVX6_9BACI</name>
<accession>A0ABQ2DVX6</accession>
<organism evidence="1 2">
    <name type="scientific">Virgibacillus kapii</name>
    <dbReference type="NCBI Taxonomy" id="1638645"/>
    <lineage>
        <taxon>Bacteria</taxon>
        <taxon>Bacillati</taxon>
        <taxon>Bacillota</taxon>
        <taxon>Bacilli</taxon>
        <taxon>Bacillales</taxon>
        <taxon>Bacillaceae</taxon>
        <taxon>Virgibacillus</taxon>
    </lineage>
</organism>
<dbReference type="EMBL" id="BMPN01000010">
    <property type="protein sequence ID" value="GGJ75217.1"/>
    <property type="molecule type" value="Genomic_DNA"/>
</dbReference>
<proteinExistence type="predicted"/>
<protein>
    <recommendedName>
        <fullName evidence="3">Transcriptional regulator</fullName>
    </recommendedName>
</protein>
<dbReference type="NCBIfam" id="TIGR01637">
    <property type="entry name" value="phage_arpU"/>
    <property type="match status" value="1"/>
</dbReference>
<dbReference type="InterPro" id="IPR006524">
    <property type="entry name" value="ArpU-like"/>
</dbReference>
<evidence type="ECO:0000313" key="1">
    <source>
        <dbReference type="EMBL" id="GGJ75217.1"/>
    </source>
</evidence>
<sequence>MNFVADIEGVFTKEEIESFLKDEQQFYIEYAEENWLDRYFKIKAMSQRTHVPSITSVISDTPGESNLNHSKTEQFALKSIQASEWLDTLFYAVESLTPAEQKLIELKYMKKRNDGSRYCDEVIYPQLFIGKTRYYELKKEALEMLGRNLYGLFSERGCS</sequence>
<dbReference type="RefSeq" id="WP_188944204.1">
    <property type="nucleotide sequence ID" value="NZ_BMPN01000010.1"/>
</dbReference>
<evidence type="ECO:0008006" key="3">
    <source>
        <dbReference type="Google" id="ProtNLM"/>
    </source>
</evidence>
<evidence type="ECO:0000313" key="2">
    <source>
        <dbReference type="Proteomes" id="UP000634435"/>
    </source>
</evidence>